<dbReference type="GO" id="GO:1903094">
    <property type="term" value="P:negative regulation of protein K48-linked deubiquitination"/>
    <property type="evidence" value="ECO:0007669"/>
    <property type="project" value="TreeGrafter"/>
</dbReference>
<dbReference type="GO" id="GO:0005634">
    <property type="term" value="C:nucleus"/>
    <property type="evidence" value="ECO:0007669"/>
    <property type="project" value="TreeGrafter"/>
</dbReference>
<dbReference type="AlphaFoldDB" id="A0A0L0SQ59"/>
<dbReference type="Proteomes" id="UP000054350">
    <property type="component" value="Unassembled WGS sequence"/>
</dbReference>
<dbReference type="GO" id="GO:0036435">
    <property type="term" value="F:K48-linked polyubiquitin modification-dependent protein binding"/>
    <property type="evidence" value="ECO:0007669"/>
    <property type="project" value="TreeGrafter"/>
</dbReference>
<reference evidence="4 5" key="1">
    <citation type="submission" date="2009-11" db="EMBL/GenBank/DDBJ databases">
        <title>Annotation of Allomyces macrogynus ATCC 38327.</title>
        <authorList>
            <consortium name="The Broad Institute Genome Sequencing Platform"/>
            <person name="Russ C."/>
            <person name="Cuomo C."/>
            <person name="Burger G."/>
            <person name="Gray M.W."/>
            <person name="Holland P.W.H."/>
            <person name="King N."/>
            <person name="Lang F.B.F."/>
            <person name="Roger A.J."/>
            <person name="Ruiz-Trillo I."/>
            <person name="Young S.K."/>
            <person name="Zeng Q."/>
            <person name="Gargeya S."/>
            <person name="Fitzgerald M."/>
            <person name="Haas B."/>
            <person name="Abouelleil A."/>
            <person name="Alvarado L."/>
            <person name="Arachchi H.M."/>
            <person name="Berlin A."/>
            <person name="Chapman S.B."/>
            <person name="Gearin G."/>
            <person name="Goldberg J."/>
            <person name="Griggs A."/>
            <person name="Gujja S."/>
            <person name="Hansen M."/>
            <person name="Heiman D."/>
            <person name="Howarth C."/>
            <person name="Larimer J."/>
            <person name="Lui A."/>
            <person name="MacDonald P.J.P."/>
            <person name="McCowen C."/>
            <person name="Montmayeur A."/>
            <person name="Murphy C."/>
            <person name="Neiman D."/>
            <person name="Pearson M."/>
            <person name="Priest M."/>
            <person name="Roberts A."/>
            <person name="Saif S."/>
            <person name="Shea T."/>
            <person name="Sisk P."/>
            <person name="Stolte C."/>
            <person name="Sykes S."/>
            <person name="Wortman J."/>
            <person name="Nusbaum C."/>
            <person name="Birren B."/>
        </authorList>
    </citation>
    <scope>NUCLEOTIDE SEQUENCE [LARGE SCALE GENOMIC DNA]</scope>
    <source>
        <strain evidence="4 5">ATCC 38327</strain>
    </source>
</reference>
<dbReference type="STRING" id="578462.A0A0L0SQ59"/>
<evidence type="ECO:0000256" key="1">
    <source>
        <dbReference type="SAM" id="Coils"/>
    </source>
</evidence>
<accession>A0A0L0SQ59</accession>
<evidence type="ECO:0000313" key="5">
    <source>
        <dbReference type="Proteomes" id="UP000054350"/>
    </source>
</evidence>
<reference evidence="5" key="2">
    <citation type="submission" date="2009-11" db="EMBL/GenBank/DDBJ databases">
        <title>The Genome Sequence of Allomyces macrogynus strain ATCC 38327.</title>
        <authorList>
            <consortium name="The Broad Institute Genome Sequencing Platform"/>
            <person name="Russ C."/>
            <person name="Cuomo C."/>
            <person name="Shea T."/>
            <person name="Young S.K."/>
            <person name="Zeng Q."/>
            <person name="Koehrsen M."/>
            <person name="Haas B."/>
            <person name="Borodovsky M."/>
            <person name="Guigo R."/>
            <person name="Alvarado L."/>
            <person name="Berlin A."/>
            <person name="Borenstein D."/>
            <person name="Chen Z."/>
            <person name="Engels R."/>
            <person name="Freedman E."/>
            <person name="Gellesch M."/>
            <person name="Goldberg J."/>
            <person name="Griggs A."/>
            <person name="Gujja S."/>
            <person name="Heiman D."/>
            <person name="Hepburn T."/>
            <person name="Howarth C."/>
            <person name="Jen D."/>
            <person name="Larson L."/>
            <person name="Lewis B."/>
            <person name="Mehta T."/>
            <person name="Park D."/>
            <person name="Pearson M."/>
            <person name="Roberts A."/>
            <person name="Saif S."/>
            <person name="Shenoy N."/>
            <person name="Sisk P."/>
            <person name="Stolte C."/>
            <person name="Sykes S."/>
            <person name="Walk T."/>
            <person name="White J."/>
            <person name="Yandava C."/>
            <person name="Burger G."/>
            <person name="Gray M.W."/>
            <person name="Holland P.W.H."/>
            <person name="King N."/>
            <person name="Lang F.B.F."/>
            <person name="Roger A.J."/>
            <person name="Ruiz-Trillo I."/>
            <person name="Lander E."/>
            <person name="Nusbaum C."/>
        </authorList>
    </citation>
    <scope>NUCLEOTIDE SEQUENCE [LARGE SCALE GENOMIC DNA]</scope>
    <source>
        <strain evidence="5">ATCC 38327</strain>
    </source>
</reference>
<dbReference type="SUPFAM" id="SSF54236">
    <property type="entry name" value="Ubiquitin-like"/>
    <property type="match status" value="1"/>
</dbReference>
<dbReference type="GO" id="GO:0032435">
    <property type="term" value="P:negative regulation of proteasomal ubiquitin-dependent protein catabolic process"/>
    <property type="evidence" value="ECO:0007669"/>
    <property type="project" value="TreeGrafter"/>
</dbReference>
<evidence type="ECO:0000259" key="3">
    <source>
        <dbReference type="PROSITE" id="PS00028"/>
    </source>
</evidence>
<evidence type="ECO:0000313" key="4">
    <source>
        <dbReference type="EMBL" id="KNE64642.1"/>
    </source>
</evidence>
<dbReference type="InterPro" id="IPR029071">
    <property type="entry name" value="Ubiquitin-like_domsf"/>
</dbReference>
<dbReference type="eggNOG" id="KOG2689">
    <property type="taxonomic scope" value="Eukaryota"/>
</dbReference>
<dbReference type="PANTHER" id="PTHR46340">
    <property type="entry name" value="UBX DOMAIN-CONTAINING PROTEIN 1"/>
    <property type="match status" value="1"/>
</dbReference>
<dbReference type="Pfam" id="PF24560">
    <property type="entry name" value="zf-C2H2_OTU1_C"/>
    <property type="match status" value="1"/>
</dbReference>
<organism evidence="4 5">
    <name type="scientific">Allomyces macrogynus (strain ATCC 38327)</name>
    <name type="common">Allomyces javanicus var. macrogynus</name>
    <dbReference type="NCBI Taxonomy" id="578462"/>
    <lineage>
        <taxon>Eukaryota</taxon>
        <taxon>Fungi</taxon>
        <taxon>Fungi incertae sedis</taxon>
        <taxon>Blastocladiomycota</taxon>
        <taxon>Blastocladiomycetes</taxon>
        <taxon>Blastocladiales</taxon>
        <taxon>Blastocladiaceae</taxon>
        <taxon>Allomyces</taxon>
    </lineage>
</organism>
<dbReference type="InterPro" id="IPR057766">
    <property type="entry name" value="Znf-C2H2_OTU1-like_C"/>
</dbReference>
<dbReference type="GO" id="GO:0031397">
    <property type="term" value="P:negative regulation of protein ubiquitination"/>
    <property type="evidence" value="ECO:0007669"/>
    <property type="project" value="TreeGrafter"/>
</dbReference>
<name>A0A0L0SQ59_ALLM3</name>
<dbReference type="PANTHER" id="PTHR46340:SF1">
    <property type="entry name" value="UBX DOMAIN-CONTAINING PROTEIN 1"/>
    <property type="match status" value="1"/>
</dbReference>
<dbReference type="PROSITE" id="PS00028">
    <property type="entry name" value="ZINC_FINGER_C2H2_1"/>
    <property type="match status" value="1"/>
</dbReference>
<keyword evidence="5" id="KW-1185">Reference proteome</keyword>
<dbReference type="VEuPathDB" id="FungiDB:AMAG_09999"/>
<keyword evidence="1" id="KW-0175">Coiled coil</keyword>
<dbReference type="OMA" id="RCASWIW"/>
<dbReference type="EMBL" id="GG745345">
    <property type="protein sequence ID" value="KNE64642.1"/>
    <property type="molecule type" value="Genomic_DNA"/>
</dbReference>
<gene>
    <name evidence="4" type="ORF">AMAG_09999</name>
</gene>
<feature type="compositionally biased region" description="Low complexity" evidence="2">
    <location>
        <begin position="10"/>
        <end position="31"/>
    </location>
</feature>
<feature type="coiled-coil region" evidence="1">
    <location>
        <begin position="130"/>
        <end position="162"/>
    </location>
</feature>
<sequence length="270" mass="29667">MTDPNSAAQPAANDMTDAPTAPAAADDGTIAEGEATAHSLRCDDCGKLFRDIDYAQLHGTKTGHANFSESTEIIKPLTPEEKAAKLAALQAKMAERREQRRLQEIAEVKERERIRRRAGQELVQVQEALREKEMSQIAEQKRREKQEEKAAKARILAQIEQDRRDRAARFAPRNAAPAVPAPAPAAARAVTPPQSASSATSARLQIRGAAAAPITHTFEADAPLRDVYAWLQNEHGVCGGKLTMTFRGACWGTPRWASRCASWIWCRVPR</sequence>
<proteinExistence type="predicted"/>
<feature type="domain" description="C2H2-type" evidence="3">
    <location>
        <begin position="42"/>
        <end position="64"/>
    </location>
</feature>
<dbReference type="InterPro" id="IPR013087">
    <property type="entry name" value="Znf_C2H2_type"/>
</dbReference>
<feature type="region of interest" description="Disordered" evidence="2">
    <location>
        <begin position="1"/>
        <end position="32"/>
    </location>
</feature>
<dbReference type="Gene3D" id="3.10.20.90">
    <property type="entry name" value="Phosphatidylinositol 3-kinase Catalytic Subunit, Chain A, domain 1"/>
    <property type="match status" value="1"/>
</dbReference>
<dbReference type="OrthoDB" id="10254930at2759"/>
<protein>
    <recommendedName>
        <fullName evidence="3">C2H2-type domain-containing protein</fullName>
    </recommendedName>
</protein>
<evidence type="ECO:0000256" key="2">
    <source>
        <dbReference type="SAM" id="MobiDB-lite"/>
    </source>
</evidence>
<dbReference type="GO" id="GO:0005737">
    <property type="term" value="C:cytoplasm"/>
    <property type="evidence" value="ECO:0007669"/>
    <property type="project" value="TreeGrafter"/>
</dbReference>